<feature type="region of interest" description="Disordered" evidence="1">
    <location>
        <begin position="460"/>
        <end position="487"/>
    </location>
</feature>
<feature type="transmembrane region" description="Helical" evidence="2">
    <location>
        <begin position="102"/>
        <end position="124"/>
    </location>
</feature>
<accession>A0A9P6N9I3</accession>
<gene>
    <name evidence="3" type="ORF">CROQUDRAFT_725086</name>
</gene>
<comment type="caution">
    <text evidence="3">The sequence shown here is derived from an EMBL/GenBank/DDBJ whole genome shotgun (WGS) entry which is preliminary data.</text>
</comment>
<feature type="transmembrane region" description="Helical" evidence="2">
    <location>
        <begin position="188"/>
        <end position="207"/>
    </location>
</feature>
<evidence type="ECO:0000256" key="2">
    <source>
        <dbReference type="SAM" id="Phobius"/>
    </source>
</evidence>
<organism evidence="3 4">
    <name type="scientific">Cronartium quercuum f. sp. fusiforme G11</name>
    <dbReference type="NCBI Taxonomy" id="708437"/>
    <lineage>
        <taxon>Eukaryota</taxon>
        <taxon>Fungi</taxon>
        <taxon>Dikarya</taxon>
        <taxon>Basidiomycota</taxon>
        <taxon>Pucciniomycotina</taxon>
        <taxon>Pucciniomycetes</taxon>
        <taxon>Pucciniales</taxon>
        <taxon>Coleosporiaceae</taxon>
        <taxon>Cronartium</taxon>
    </lineage>
</organism>
<dbReference type="Proteomes" id="UP000886653">
    <property type="component" value="Unassembled WGS sequence"/>
</dbReference>
<dbReference type="OrthoDB" id="10335736at2759"/>
<keyword evidence="2" id="KW-0472">Membrane</keyword>
<evidence type="ECO:0000313" key="4">
    <source>
        <dbReference type="Proteomes" id="UP000886653"/>
    </source>
</evidence>
<feature type="transmembrane region" description="Helical" evidence="2">
    <location>
        <begin position="280"/>
        <end position="300"/>
    </location>
</feature>
<sequence length="487" mass="55182">MSDSSHELVANFIKSVPEGQNPFTLAAQSIGEINFPPVPSYTYDVIIFFMVVHGIVMLGALFLILFPLFSGPEARKKHLWLWHKCYIGSTDTTPFYIPNNGIAVAVCQFWTNAFFLIFLLLSYLSFKSIEFARACYVFIWLDMALLSGFVGFWLTGVTSLFTCLCSPHRDFERPKRSMRLLRICSSPSFLNVFCILVPLSLVLKTFYRITFQVVAMTHAKKTHREVLRLFNKASGEWLSSSLARASSQTILLLETAVQHDVQDSHLIVSNSRWAVLEWNIAWFIVLMFYFFNTIALLKLLRRSLRIALGKSSLLEGKEKLEKHNQSGTTGTMSTNSNNPNLVTSDRKSLAAARLRKSYLHLTFQCLFLSLCLLLDLSTGIFFTTHTRLTTKEGRIRALTVWLNRLGSVFMAFATLLQSWRVCNTQETNKTPSDYTLIMVSDQPSEKPRLVRTVSNRSAENNINLSNAERNGHLPEGTSDTTHLPATV</sequence>
<feature type="transmembrane region" description="Helical" evidence="2">
    <location>
        <begin position="144"/>
        <end position="167"/>
    </location>
</feature>
<feature type="transmembrane region" description="Helical" evidence="2">
    <location>
        <begin position="401"/>
        <end position="419"/>
    </location>
</feature>
<name>A0A9P6N9I3_9BASI</name>
<keyword evidence="4" id="KW-1185">Reference proteome</keyword>
<evidence type="ECO:0000256" key="1">
    <source>
        <dbReference type="SAM" id="MobiDB-lite"/>
    </source>
</evidence>
<proteinExistence type="predicted"/>
<keyword evidence="2" id="KW-0812">Transmembrane</keyword>
<feature type="transmembrane region" description="Helical" evidence="2">
    <location>
        <begin position="45"/>
        <end position="69"/>
    </location>
</feature>
<keyword evidence="2" id="KW-1133">Transmembrane helix</keyword>
<dbReference type="AlphaFoldDB" id="A0A9P6N9I3"/>
<feature type="compositionally biased region" description="Polar residues" evidence="1">
    <location>
        <begin position="477"/>
        <end position="487"/>
    </location>
</feature>
<reference evidence="3" key="1">
    <citation type="submission" date="2013-11" db="EMBL/GenBank/DDBJ databases">
        <title>Genome sequence of the fusiform rust pathogen reveals effectors for host alternation and coevolution with pine.</title>
        <authorList>
            <consortium name="DOE Joint Genome Institute"/>
            <person name="Smith K."/>
            <person name="Pendleton A."/>
            <person name="Kubisiak T."/>
            <person name="Anderson C."/>
            <person name="Salamov A."/>
            <person name="Aerts A."/>
            <person name="Riley R."/>
            <person name="Clum A."/>
            <person name="Lindquist E."/>
            <person name="Ence D."/>
            <person name="Campbell M."/>
            <person name="Kronenberg Z."/>
            <person name="Feau N."/>
            <person name="Dhillon B."/>
            <person name="Hamelin R."/>
            <person name="Burleigh J."/>
            <person name="Smith J."/>
            <person name="Yandell M."/>
            <person name="Nelson C."/>
            <person name="Grigoriev I."/>
            <person name="Davis J."/>
        </authorList>
    </citation>
    <scope>NUCLEOTIDE SEQUENCE</scope>
    <source>
        <strain evidence="3">G11</strain>
    </source>
</reference>
<dbReference type="EMBL" id="MU167347">
    <property type="protein sequence ID" value="KAG0142466.1"/>
    <property type="molecule type" value="Genomic_DNA"/>
</dbReference>
<evidence type="ECO:0000313" key="3">
    <source>
        <dbReference type="EMBL" id="KAG0142466.1"/>
    </source>
</evidence>
<protein>
    <submittedName>
        <fullName evidence="3">Uncharacterized protein</fullName>
    </submittedName>
</protein>
<feature type="transmembrane region" description="Helical" evidence="2">
    <location>
        <begin position="358"/>
        <end position="381"/>
    </location>
</feature>